<dbReference type="CDD" id="cd00609">
    <property type="entry name" value="AAT_like"/>
    <property type="match status" value="1"/>
</dbReference>
<keyword evidence="5" id="KW-0663">Pyridoxal phosphate</keyword>
<dbReference type="EMBL" id="KP096350">
    <property type="protein sequence ID" value="AJP77090.1"/>
    <property type="molecule type" value="Genomic_DNA"/>
</dbReference>
<dbReference type="InterPro" id="IPR015422">
    <property type="entry name" value="PyrdxlP-dep_Trfase_small"/>
</dbReference>
<feature type="domain" description="Aminotransferase class I/classII large" evidence="6">
    <location>
        <begin position="230"/>
        <end position="457"/>
    </location>
</feature>
<name>A0A0C5LDH6_9AGAR</name>
<evidence type="ECO:0000256" key="2">
    <source>
        <dbReference type="ARBA" id="ARBA00007441"/>
    </source>
</evidence>
<sequence length="470" mass="52257">MLVTVSSRRPSPPVQNLLLHPLSKSSLQTFTPPFSLMLRIIVCPASVVRGLLPLEDTPGIISLLSGKPNPDTFPFTSFTFTARSPINSKEDTILTIEGKELAQGLQYGPTAGEKQLISWIEGLQEFSHGRKKNEGWRVSIGTGSQDLIFKAVTALVNPGDSVLLETPTYAPAFPVVPHLPLLNMGCKVVMGLIYLRAAIYRKLASRQAKAQGFVYSPCKDVDIRQKYGCNPTGMTATLERRKEVLLLAREHNFIILEGMYDPYYYLYYGTAPRYPSYFALELEEPEVGRVLRFDSLSKILSAGIRLGFVSGPAPLVQAIDQCTSTSNLQTPSLTQIIIYKLLNSWGYDGFKIHTENVSVFYREKRDIFERAMRTHLSGLVEWSPPVAGMFIWFKLLLNGEPGEEEDSYDVILSKGLERGVLALPGAGFFPNSRKTAYVRVSFSAAPEPEVDEALKRLREAIIAARATNKK</sequence>
<keyword evidence="3 7" id="KW-0032">Aminotransferase</keyword>
<dbReference type="Gene3D" id="3.40.640.10">
    <property type="entry name" value="Type I PLP-dependent aspartate aminotransferase-like (Major domain)"/>
    <property type="match status" value="1"/>
</dbReference>
<proteinExistence type="inferred from homology"/>
<comment type="cofactor">
    <cofactor evidence="1">
        <name>pyridoxal 5'-phosphate</name>
        <dbReference type="ChEBI" id="CHEBI:597326"/>
    </cofactor>
</comment>
<evidence type="ECO:0000313" key="7">
    <source>
        <dbReference type="EMBL" id="AJP77090.1"/>
    </source>
</evidence>
<accession>A0A0C5LDH6</accession>
<dbReference type="InterPro" id="IPR015421">
    <property type="entry name" value="PyrdxlP-dep_Trfase_major"/>
</dbReference>
<dbReference type="GO" id="GO:0008483">
    <property type="term" value="F:transaminase activity"/>
    <property type="evidence" value="ECO:0007669"/>
    <property type="project" value="UniProtKB-KW"/>
</dbReference>
<reference evidence="7" key="1">
    <citation type="submission" date="2014-11" db="EMBL/GenBank/DDBJ databases">
        <title>Differentiation of Tricholoma vaccinum-spruce ectomycorrhiza requires indole-3-acetic acid both as a signal and for fungal morphogenesis.</title>
        <authorList>
            <person name="Krause K."/>
            <person name="Asiimwe T."/>
            <person name="Ulbricht A."/>
            <person name="Klemmer S."/>
            <person name="Henke C."/>
            <person name="Schachtschabel D."/>
            <person name="Boland W."/>
            <person name="Kothe E."/>
        </authorList>
    </citation>
    <scope>NUCLEOTIDE SEQUENCE</scope>
    <source>
        <strain evidence="7">FSU 4731</strain>
    </source>
</reference>
<dbReference type="AlphaFoldDB" id="A0A0C5LDH6"/>
<dbReference type="InterPro" id="IPR004839">
    <property type="entry name" value="Aminotransferase_I/II_large"/>
</dbReference>
<evidence type="ECO:0000256" key="3">
    <source>
        <dbReference type="ARBA" id="ARBA00022576"/>
    </source>
</evidence>
<keyword evidence="4 7" id="KW-0808">Transferase</keyword>
<protein>
    <submittedName>
        <fullName evidence="7">Tryptophan aminotransferase</fullName>
    </submittedName>
</protein>
<evidence type="ECO:0000256" key="5">
    <source>
        <dbReference type="ARBA" id="ARBA00022898"/>
    </source>
</evidence>
<dbReference type="Pfam" id="PF00155">
    <property type="entry name" value="Aminotran_1_2"/>
    <property type="match status" value="1"/>
</dbReference>
<dbReference type="Gene3D" id="3.90.1150.10">
    <property type="entry name" value="Aspartate Aminotransferase, domain 1"/>
    <property type="match status" value="1"/>
</dbReference>
<evidence type="ECO:0000259" key="6">
    <source>
        <dbReference type="Pfam" id="PF00155"/>
    </source>
</evidence>
<dbReference type="GO" id="GO:1901605">
    <property type="term" value="P:alpha-amino acid metabolic process"/>
    <property type="evidence" value="ECO:0007669"/>
    <property type="project" value="TreeGrafter"/>
</dbReference>
<evidence type="ECO:0000256" key="4">
    <source>
        <dbReference type="ARBA" id="ARBA00022679"/>
    </source>
</evidence>
<gene>
    <name evidence="7" type="primary">tam1</name>
</gene>
<comment type="similarity">
    <text evidence="2">Belongs to the class-I pyridoxal-phosphate-dependent aminotransferase family.</text>
</comment>
<dbReference type="InterPro" id="IPR015424">
    <property type="entry name" value="PyrdxlP-dep_Trfase"/>
</dbReference>
<dbReference type="InterPro" id="IPR050859">
    <property type="entry name" value="Class-I_PLP-dep_aminotransf"/>
</dbReference>
<evidence type="ECO:0000256" key="1">
    <source>
        <dbReference type="ARBA" id="ARBA00001933"/>
    </source>
</evidence>
<organism evidence="7">
    <name type="scientific">Tricholoma vaccinum</name>
    <dbReference type="NCBI Taxonomy" id="56470"/>
    <lineage>
        <taxon>Eukaryota</taxon>
        <taxon>Fungi</taxon>
        <taxon>Dikarya</taxon>
        <taxon>Basidiomycota</taxon>
        <taxon>Agaricomycotina</taxon>
        <taxon>Agaricomycetes</taxon>
        <taxon>Agaricomycetidae</taxon>
        <taxon>Agaricales</taxon>
        <taxon>Tricholomatineae</taxon>
        <taxon>Tricholomataceae</taxon>
        <taxon>Tricholoma</taxon>
    </lineage>
</organism>
<dbReference type="PANTHER" id="PTHR42790:SF19">
    <property type="entry name" value="KYNURENINE_ALPHA-AMINOADIPATE AMINOTRANSFERASE, MITOCHONDRIAL"/>
    <property type="match status" value="1"/>
</dbReference>
<dbReference type="PANTHER" id="PTHR42790">
    <property type="entry name" value="AMINOTRANSFERASE"/>
    <property type="match status" value="1"/>
</dbReference>
<dbReference type="SUPFAM" id="SSF53383">
    <property type="entry name" value="PLP-dependent transferases"/>
    <property type="match status" value="1"/>
</dbReference>
<dbReference type="GO" id="GO:0030170">
    <property type="term" value="F:pyridoxal phosphate binding"/>
    <property type="evidence" value="ECO:0007669"/>
    <property type="project" value="InterPro"/>
</dbReference>